<dbReference type="InterPro" id="IPR025141">
    <property type="entry name" value="DUF4082"/>
</dbReference>
<feature type="compositionally biased region" description="Low complexity" evidence="1">
    <location>
        <begin position="204"/>
        <end position="269"/>
    </location>
</feature>
<dbReference type="Proteomes" id="UP001500571">
    <property type="component" value="Unassembled WGS sequence"/>
</dbReference>
<proteinExistence type="predicted"/>
<dbReference type="Pfam" id="PF13313">
    <property type="entry name" value="DUF4082"/>
    <property type="match status" value="1"/>
</dbReference>
<name>A0ABN2RHW3_9ACTN</name>
<dbReference type="EMBL" id="BAAAPB010000004">
    <property type="protein sequence ID" value="GAA1969475.1"/>
    <property type="molecule type" value="Genomic_DNA"/>
</dbReference>
<dbReference type="RefSeq" id="WP_344046585.1">
    <property type="nucleotide sequence ID" value="NZ_BAAAPB010000004.1"/>
</dbReference>
<keyword evidence="4" id="KW-1185">Reference proteome</keyword>
<accession>A0ABN2RHW3</accession>
<feature type="domain" description="DUF4082" evidence="2">
    <location>
        <begin position="52"/>
        <end position="191"/>
    </location>
</feature>
<dbReference type="InterPro" id="IPR011050">
    <property type="entry name" value="Pectin_lyase_fold/virulence"/>
</dbReference>
<dbReference type="InterPro" id="IPR012334">
    <property type="entry name" value="Pectin_lyas_fold"/>
</dbReference>
<dbReference type="Gene3D" id="2.160.20.10">
    <property type="entry name" value="Single-stranded right-handed beta-helix, Pectin lyase-like"/>
    <property type="match status" value="1"/>
</dbReference>
<evidence type="ECO:0000256" key="1">
    <source>
        <dbReference type="SAM" id="MobiDB-lite"/>
    </source>
</evidence>
<gene>
    <name evidence="3" type="ORF">GCM10009798_32580</name>
</gene>
<evidence type="ECO:0000313" key="4">
    <source>
        <dbReference type="Proteomes" id="UP001500571"/>
    </source>
</evidence>
<feature type="region of interest" description="Disordered" evidence="1">
    <location>
        <begin position="204"/>
        <end position="275"/>
    </location>
</feature>
<comment type="caution">
    <text evidence="3">The sequence shown here is derived from an EMBL/GenBank/DDBJ whole genome shotgun (WGS) entry which is preliminary data.</text>
</comment>
<sequence>MKHTEPRSLRHARKRLALIFSTVVAVATALGISLLVQPGANAAEETVFPNTAPPAHTDPDRTSVELGMRFSVTVPGTVVGVKYYGTDKNTGTHTGSLWSASGKRLATATFKSSTGAGWQSVGFATPVHVDPGQTYTASYLAPTGRYAVDDWGFKQGVTRNHITVPRNGGVYAYGATGGFPRDTWKSANYFVDVRFVPDAVSGVATSTTTSVPTGTATGSPASTPTSAPPTTSTSTPTQSPSKTVTPTPTPTAPATTTAPASPSTSAAPTQNGCAAAPSKCGFPDSSNTGPAAGTVFRSVPGDVTSGPGWTYDPRGWITVDGDGAVLENLDIRGISIEVHSSNVTIRNNRLTVVGENWAVGMREGTNIHVTHNLITAPSATGTDRGLVAVKDIFGKVVDPVVDHNDISRMSTGIQMDAGTVADNYIHDMGYKSGDHLNGFTSNGGTRPLVIDHNTIFNSYDQTDAISLFQDFDVQANRRVTNNLIGGGGYTIYAGGGPKGTSNHITVTGNRFARTYFPNSGHWGPVTAWDANGTGNTWSGNIWDDNGAGVSGS</sequence>
<evidence type="ECO:0000259" key="2">
    <source>
        <dbReference type="Pfam" id="PF13313"/>
    </source>
</evidence>
<evidence type="ECO:0000313" key="3">
    <source>
        <dbReference type="EMBL" id="GAA1969475.1"/>
    </source>
</evidence>
<protein>
    <recommendedName>
        <fullName evidence="2">DUF4082 domain-containing protein</fullName>
    </recommendedName>
</protein>
<organism evidence="3 4">
    <name type="scientific">Nocardioides panacihumi</name>
    <dbReference type="NCBI Taxonomy" id="400774"/>
    <lineage>
        <taxon>Bacteria</taxon>
        <taxon>Bacillati</taxon>
        <taxon>Actinomycetota</taxon>
        <taxon>Actinomycetes</taxon>
        <taxon>Propionibacteriales</taxon>
        <taxon>Nocardioidaceae</taxon>
        <taxon>Nocardioides</taxon>
    </lineage>
</organism>
<dbReference type="SUPFAM" id="SSF51126">
    <property type="entry name" value="Pectin lyase-like"/>
    <property type="match status" value="1"/>
</dbReference>
<reference evidence="3 4" key="1">
    <citation type="journal article" date="2019" name="Int. J. Syst. Evol. Microbiol.">
        <title>The Global Catalogue of Microorganisms (GCM) 10K type strain sequencing project: providing services to taxonomists for standard genome sequencing and annotation.</title>
        <authorList>
            <consortium name="The Broad Institute Genomics Platform"/>
            <consortium name="The Broad Institute Genome Sequencing Center for Infectious Disease"/>
            <person name="Wu L."/>
            <person name="Ma J."/>
        </authorList>
    </citation>
    <scope>NUCLEOTIDE SEQUENCE [LARGE SCALE GENOMIC DNA]</scope>
    <source>
        <strain evidence="3 4">JCM 15309</strain>
    </source>
</reference>